<dbReference type="GO" id="GO:0016740">
    <property type="term" value="F:transferase activity"/>
    <property type="evidence" value="ECO:0007669"/>
    <property type="project" value="UniProtKB-KW"/>
</dbReference>
<protein>
    <recommendedName>
        <fullName evidence="3">TIGR00269 family protein</fullName>
    </recommendedName>
</protein>
<sequence length="292" mass="32793">MANLSTAQPLCTLCGKRGAVYRRLASGEKLCRLCLFRSVAKQVRKTVHYYKMLKKGDTVLYILRGDELALSVEAFAILHTAVKDLELVYSILCPSDIVNCSSIETRLKSIARDATIDVVPEHYHLDEVPRTFAYALKYTEALAAKIALERNLNCILTPLFRDELALLLIYGLLTVSKTVFGESMPVKYIEGVRVSRPFHHVVSTDVIYLTVTSQDLSYLCEKSYNPYMMSSDKFAKRAKEILLKSPELMYSSAKSAELLQSFITAGSTRCRVCGSFSSGEICEYCRAFSRLL</sequence>
<dbReference type="PANTHER" id="PTHR11807">
    <property type="entry name" value="ATPASES OF THE PP SUPERFAMILY-RELATED"/>
    <property type="match status" value="1"/>
</dbReference>
<dbReference type="PANTHER" id="PTHR11807:SF12">
    <property type="entry name" value="CYTOPLASMIC TRNA 2-THIOLATION PROTEIN 1"/>
    <property type="match status" value="1"/>
</dbReference>
<name>A0A7C4FDR4_9CREN</name>
<evidence type="ECO:0008006" key="3">
    <source>
        <dbReference type="Google" id="ProtNLM"/>
    </source>
</evidence>
<evidence type="ECO:0000313" key="2">
    <source>
        <dbReference type="EMBL" id="HGI87145.1"/>
    </source>
</evidence>
<dbReference type="GO" id="GO:0002143">
    <property type="term" value="P:tRNA wobble position uridine thiolation"/>
    <property type="evidence" value="ECO:0007669"/>
    <property type="project" value="TreeGrafter"/>
</dbReference>
<proteinExistence type="predicted"/>
<dbReference type="AlphaFoldDB" id="A0A7C4FDR4"/>
<keyword evidence="1" id="KW-0808">Transferase</keyword>
<dbReference type="InterPro" id="IPR014729">
    <property type="entry name" value="Rossmann-like_a/b/a_fold"/>
</dbReference>
<evidence type="ECO:0000256" key="1">
    <source>
        <dbReference type="ARBA" id="ARBA00022679"/>
    </source>
</evidence>
<organism evidence="2">
    <name type="scientific">Ignisphaera aggregans</name>
    <dbReference type="NCBI Taxonomy" id="334771"/>
    <lineage>
        <taxon>Archaea</taxon>
        <taxon>Thermoproteota</taxon>
        <taxon>Thermoprotei</taxon>
        <taxon>Desulfurococcales</taxon>
        <taxon>Desulfurococcaceae</taxon>
        <taxon>Ignisphaera</taxon>
    </lineage>
</organism>
<comment type="caution">
    <text evidence="2">The sequence shown here is derived from an EMBL/GenBank/DDBJ whole genome shotgun (WGS) entry which is preliminary data.</text>
</comment>
<dbReference type="GO" id="GO:0000049">
    <property type="term" value="F:tRNA binding"/>
    <property type="evidence" value="ECO:0007669"/>
    <property type="project" value="TreeGrafter"/>
</dbReference>
<dbReference type="EMBL" id="DTFF01000014">
    <property type="protein sequence ID" value="HGI87145.1"/>
    <property type="molecule type" value="Genomic_DNA"/>
</dbReference>
<dbReference type="Gene3D" id="3.40.50.620">
    <property type="entry name" value="HUPs"/>
    <property type="match status" value="2"/>
</dbReference>
<accession>A0A7C4FDR4</accession>
<dbReference type="GO" id="GO:0002144">
    <property type="term" value="C:cytosolic tRNA wobble base thiouridylase complex"/>
    <property type="evidence" value="ECO:0007669"/>
    <property type="project" value="TreeGrafter"/>
</dbReference>
<reference evidence="2" key="1">
    <citation type="journal article" date="2020" name="mSystems">
        <title>Genome- and Community-Level Interaction Insights into Carbon Utilization and Element Cycling Functions of Hydrothermarchaeota in Hydrothermal Sediment.</title>
        <authorList>
            <person name="Zhou Z."/>
            <person name="Liu Y."/>
            <person name="Xu W."/>
            <person name="Pan J."/>
            <person name="Luo Z.H."/>
            <person name="Li M."/>
        </authorList>
    </citation>
    <scope>NUCLEOTIDE SEQUENCE [LARGE SCALE GENOMIC DNA]</scope>
    <source>
        <strain evidence="2">SpSt-732</strain>
    </source>
</reference>
<gene>
    <name evidence="2" type="ORF">ENV14_01925</name>
</gene>